<dbReference type="InterPro" id="IPR005116">
    <property type="entry name" value="Transp-assoc_OB_typ1"/>
</dbReference>
<dbReference type="InterPro" id="IPR003593">
    <property type="entry name" value="AAA+_ATPase"/>
</dbReference>
<sequence>MTLTVRLRAQAPIPLDLAFEVGEGELLALVGPSGSGKTTTLRAIAGFWRPDAARIAVSGTPWLDTAQGLCLAPHRRRAGLVFQDFALFPHMTAAGNVAAAMGDLPARVRAQEAARLLHLVHLGDLGHRRPAELSGGQKQRVALARALARRPEVLLLDEPFSAVDRPTRDRLHEELIGLRAQLSMPVVLVTHDIGEAQLLADRMVVIDRGRIVADGSTATVMSDPAALRHLGLREIAAMLPARVAAQESDGMTRLDTAGGPIWLPRVDGAPGQRLRVRVLAHEVILSRQRPEGLSAQNILAGRVVSATPGEGPGVLVRIRVGDEQIVARITRRACEMLALAPGDPVFAILKTMSVARGHVAQEADSGGPPPR</sequence>
<dbReference type="InterPro" id="IPR050334">
    <property type="entry name" value="Molybdenum_import_ModC"/>
</dbReference>
<feature type="domain" description="Mop" evidence="11">
    <location>
        <begin position="292"/>
        <end position="358"/>
    </location>
</feature>
<keyword evidence="1" id="KW-0813">Transport</keyword>
<feature type="domain" description="ABC transporter" evidence="10">
    <location>
        <begin position="5"/>
        <end position="233"/>
    </location>
</feature>
<evidence type="ECO:0000256" key="4">
    <source>
        <dbReference type="ARBA" id="ARBA00022519"/>
    </source>
</evidence>
<keyword evidence="13" id="KW-1185">Reference proteome</keyword>
<dbReference type="EMBL" id="FXYF01000004">
    <property type="protein sequence ID" value="SMX38651.1"/>
    <property type="molecule type" value="Genomic_DNA"/>
</dbReference>
<keyword evidence="6 12" id="KW-0067">ATP-binding</keyword>
<evidence type="ECO:0000256" key="7">
    <source>
        <dbReference type="ARBA" id="ARBA00022967"/>
    </source>
</evidence>
<dbReference type="GO" id="GO:0005524">
    <property type="term" value="F:ATP binding"/>
    <property type="evidence" value="ECO:0007669"/>
    <property type="project" value="UniProtKB-KW"/>
</dbReference>
<dbReference type="PROSITE" id="PS51866">
    <property type="entry name" value="MOP"/>
    <property type="match status" value="1"/>
</dbReference>
<dbReference type="SUPFAM" id="SSF52540">
    <property type="entry name" value="P-loop containing nucleoside triphosphate hydrolases"/>
    <property type="match status" value="1"/>
</dbReference>
<dbReference type="GO" id="GO:0015098">
    <property type="term" value="F:molybdate ion transmembrane transporter activity"/>
    <property type="evidence" value="ECO:0007669"/>
    <property type="project" value="InterPro"/>
</dbReference>
<keyword evidence="12" id="KW-0378">Hydrolase</keyword>
<dbReference type="Gene3D" id="2.40.50.100">
    <property type="match status" value="1"/>
</dbReference>
<dbReference type="Gene3D" id="3.40.50.300">
    <property type="entry name" value="P-loop containing nucleotide triphosphate hydrolases"/>
    <property type="match status" value="1"/>
</dbReference>
<gene>
    <name evidence="12" type="primary">cysA_3</name>
    <name evidence="12" type="ORF">MAA8898_01650</name>
</gene>
<keyword evidence="7" id="KW-1278">Translocase</keyword>
<evidence type="ECO:0000256" key="2">
    <source>
        <dbReference type="ARBA" id="ARBA00022475"/>
    </source>
</evidence>
<dbReference type="OrthoDB" id="9802264at2"/>
<dbReference type="SMART" id="SM00382">
    <property type="entry name" value="AAA"/>
    <property type="match status" value="1"/>
</dbReference>
<dbReference type="InterPro" id="IPR004606">
    <property type="entry name" value="Mop_domain"/>
</dbReference>
<proteinExistence type="predicted"/>
<dbReference type="GO" id="GO:0015408">
    <property type="term" value="F:ABC-type ferric iron transporter activity"/>
    <property type="evidence" value="ECO:0007669"/>
    <property type="project" value="InterPro"/>
</dbReference>
<organism evidence="12 13">
    <name type="scientific">Maliponia aquimaris</name>
    <dbReference type="NCBI Taxonomy" id="1673631"/>
    <lineage>
        <taxon>Bacteria</taxon>
        <taxon>Pseudomonadati</taxon>
        <taxon>Pseudomonadota</taxon>
        <taxon>Alphaproteobacteria</taxon>
        <taxon>Rhodobacterales</taxon>
        <taxon>Paracoccaceae</taxon>
        <taxon>Maliponia</taxon>
    </lineage>
</organism>
<keyword evidence="2" id="KW-1003">Cell membrane</keyword>
<dbReference type="Proteomes" id="UP000207598">
    <property type="component" value="Unassembled WGS sequence"/>
</dbReference>
<evidence type="ECO:0000256" key="9">
    <source>
        <dbReference type="PROSITE-ProRule" id="PRU01213"/>
    </source>
</evidence>
<evidence type="ECO:0000256" key="3">
    <source>
        <dbReference type="ARBA" id="ARBA00022505"/>
    </source>
</evidence>
<keyword evidence="8" id="KW-0472">Membrane</keyword>
<dbReference type="NCBIfam" id="TIGR02142">
    <property type="entry name" value="modC_ABC"/>
    <property type="match status" value="1"/>
</dbReference>
<evidence type="ECO:0000313" key="12">
    <source>
        <dbReference type="EMBL" id="SMX38651.1"/>
    </source>
</evidence>
<dbReference type="CDD" id="cd03259">
    <property type="entry name" value="ABC_Carb_Solutes_like"/>
    <property type="match status" value="1"/>
</dbReference>
<dbReference type="PANTHER" id="PTHR43514:SF4">
    <property type="entry name" value="ABC TRANSPORTER I FAMILY MEMBER 10"/>
    <property type="match status" value="1"/>
</dbReference>
<dbReference type="InterPro" id="IPR008995">
    <property type="entry name" value="Mo/tungstate-bd_C_term_dom"/>
</dbReference>
<dbReference type="GO" id="GO:0016020">
    <property type="term" value="C:membrane"/>
    <property type="evidence" value="ECO:0007669"/>
    <property type="project" value="InterPro"/>
</dbReference>
<keyword evidence="4" id="KW-0997">Cell inner membrane</keyword>
<dbReference type="PROSITE" id="PS00211">
    <property type="entry name" value="ABC_TRANSPORTER_1"/>
    <property type="match status" value="1"/>
</dbReference>
<dbReference type="GO" id="GO:0016887">
    <property type="term" value="F:ATP hydrolysis activity"/>
    <property type="evidence" value="ECO:0007669"/>
    <property type="project" value="InterPro"/>
</dbReference>
<name>A0A238K6V5_9RHOB</name>
<dbReference type="EC" id="3.6.3.25" evidence="12"/>
<dbReference type="InterPro" id="IPR011868">
    <property type="entry name" value="ModC_ABC_ATP-bd"/>
</dbReference>
<evidence type="ECO:0000256" key="1">
    <source>
        <dbReference type="ARBA" id="ARBA00022448"/>
    </source>
</evidence>
<dbReference type="SUPFAM" id="SSF50331">
    <property type="entry name" value="MOP-like"/>
    <property type="match status" value="1"/>
</dbReference>
<evidence type="ECO:0000313" key="13">
    <source>
        <dbReference type="Proteomes" id="UP000207598"/>
    </source>
</evidence>
<accession>A0A238K6V5</accession>
<dbReference type="InterPro" id="IPR015853">
    <property type="entry name" value="ABC_transpr_FbpC"/>
</dbReference>
<dbReference type="RefSeq" id="WP_094020501.1">
    <property type="nucleotide sequence ID" value="NZ_FXYF01000004.1"/>
</dbReference>
<reference evidence="12 13" key="1">
    <citation type="submission" date="2017-05" db="EMBL/GenBank/DDBJ databases">
        <authorList>
            <person name="Song R."/>
            <person name="Chenine A.L."/>
            <person name="Ruprecht R.M."/>
        </authorList>
    </citation>
    <scope>NUCLEOTIDE SEQUENCE [LARGE SCALE GENOMIC DNA]</scope>
    <source>
        <strain evidence="12 13">CECT 8898</strain>
    </source>
</reference>
<dbReference type="Pfam" id="PF03459">
    <property type="entry name" value="TOBE"/>
    <property type="match status" value="1"/>
</dbReference>
<dbReference type="InterPro" id="IPR017871">
    <property type="entry name" value="ABC_transporter-like_CS"/>
</dbReference>
<dbReference type="Pfam" id="PF00005">
    <property type="entry name" value="ABC_tran"/>
    <property type="match status" value="1"/>
</dbReference>
<evidence type="ECO:0000259" key="11">
    <source>
        <dbReference type="PROSITE" id="PS51866"/>
    </source>
</evidence>
<dbReference type="AlphaFoldDB" id="A0A238K6V5"/>
<keyword evidence="3 9" id="KW-0500">Molybdenum</keyword>
<keyword evidence="5" id="KW-0547">Nucleotide-binding</keyword>
<evidence type="ECO:0000256" key="8">
    <source>
        <dbReference type="ARBA" id="ARBA00023136"/>
    </source>
</evidence>
<evidence type="ECO:0000256" key="5">
    <source>
        <dbReference type="ARBA" id="ARBA00022741"/>
    </source>
</evidence>
<evidence type="ECO:0000256" key="6">
    <source>
        <dbReference type="ARBA" id="ARBA00022840"/>
    </source>
</evidence>
<evidence type="ECO:0000259" key="10">
    <source>
        <dbReference type="PROSITE" id="PS50893"/>
    </source>
</evidence>
<dbReference type="PANTHER" id="PTHR43514">
    <property type="entry name" value="ABC TRANSPORTER I FAMILY MEMBER 10"/>
    <property type="match status" value="1"/>
</dbReference>
<dbReference type="PROSITE" id="PS50893">
    <property type="entry name" value="ABC_TRANSPORTER_2"/>
    <property type="match status" value="1"/>
</dbReference>
<dbReference type="InterPro" id="IPR027417">
    <property type="entry name" value="P-loop_NTPase"/>
</dbReference>
<protein>
    <submittedName>
        <fullName evidence="12">Sulfate/thiosulfate import ATP-binding protein CysA</fullName>
        <ecNumber evidence="12">3.6.3.25</ecNumber>
    </submittedName>
</protein>
<dbReference type="InterPro" id="IPR003439">
    <property type="entry name" value="ABC_transporter-like_ATP-bd"/>
</dbReference>